<evidence type="ECO:0000313" key="2">
    <source>
        <dbReference type="EMBL" id="KAA8574376.1"/>
    </source>
</evidence>
<dbReference type="AlphaFoldDB" id="A0A5M9K2M6"/>
<evidence type="ECO:0000256" key="1">
    <source>
        <dbReference type="SAM" id="MobiDB-lite"/>
    </source>
</evidence>
<feature type="compositionally biased region" description="Polar residues" evidence="1">
    <location>
        <begin position="81"/>
        <end position="90"/>
    </location>
</feature>
<feature type="compositionally biased region" description="Basic residues" evidence="1">
    <location>
        <begin position="48"/>
        <end position="60"/>
    </location>
</feature>
<dbReference type="Proteomes" id="UP000322873">
    <property type="component" value="Unassembled WGS sequence"/>
</dbReference>
<sequence length="165" mass="18693">MPQGETTGERREEGGERRENKKTKKKKKKKKTKGKKQGAKNEEEQKAKGKKQSAKSKNSNKRYCFSSDSSLRHSHLEIDLSPSSPSISHRQTSRLKAHPLILYVTGNPETLFSAFLLLLRKYVPGKEVCDASCLPFWWHRSRTVSYHPAPSDPPIAYCRVASNPA</sequence>
<proteinExistence type="predicted"/>
<accession>A0A5M9K2M6</accession>
<organism evidence="2 3">
    <name type="scientific">Monilinia fructicola</name>
    <name type="common">Brown rot fungus</name>
    <name type="synonym">Ciboria fructicola</name>
    <dbReference type="NCBI Taxonomy" id="38448"/>
    <lineage>
        <taxon>Eukaryota</taxon>
        <taxon>Fungi</taxon>
        <taxon>Dikarya</taxon>
        <taxon>Ascomycota</taxon>
        <taxon>Pezizomycotina</taxon>
        <taxon>Leotiomycetes</taxon>
        <taxon>Helotiales</taxon>
        <taxon>Sclerotiniaceae</taxon>
        <taxon>Monilinia</taxon>
    </lineage>
</organism>
<comment type="caution">
    <text evidence="2">The sequence shown here is derived from an EMBL/GenBank/DDBJ whole genome shotgun (WGS) entry which is preliminary data.</text>
</comment>
<keyword evidence="3" id="KW-1185">Reference proteome</keyword>
<name>A0A5M9K2M6_MONFR</name>
<evidence type="ECO:0000313" key="3">
    <source>
        <dbReference type="Proteomes" id="UP000322873"/>
    </source>
</evidence>
<feature type="compositionally biased region" description="Basic and acidic residues" evidence="1">
    <location>
        <begin position="7"/>
        <end position="19"/>
    </location>
</feature>
<reference evidence="2 3" key="1">
    <citation type="submission" date="2019-06" db="EMBL/GenBank/DDBJ databases">
        <title>Genome Sequence of the Brown Rot Fungal Pathogen Monilinia fructicola.</title>
        <authorList>
            <person name="De Miccolis Angelini R.M."/>
            <person name="Landi L."/>
            <person name="Abate D."/>
            <person name="Pollastro S."/>
            <person name="Romanazzi G."/>
            <person name="Faretra F."/>
        </authorList>
    </citation>
    <scope>NUCLEOTIDE SEQUENCE [LARGE SCALE GENOMIC DNA]</scope>
    <source>
        <strain evidence="2 3">Mfrc123</strain>
    </source>
</reference>
<gene>
    <name evidence="2" type="ORF">EYC84_005855</name>
</gene>
<feature type="compositionally biased region" description="Basic residues" evidence="1">
    <location>
        <begin position="20"/>
        <end position="38"/>
    </location>
</feature>
<protein>
    <submittedName>
        <fullName evidence="2">Uncharacterized protein</fullName>
    </submittedName>
</protein>
<feature type="region of interest" description="Disordered" evidence="1">
    <location>
        <begin position="1"/>
        <end position="91"/>
    </location>
</feature>
<dbReference type="EMBL" id="VICG01000003">
    <property type="protein sequence ID" value="KAA8574376.1"/>
    <property type="molecule type" value="Genomic_DNA"/>
</dbReference>